<protein>
    <submittedName>
        <fullName evidence="1">Uncharacterized protein</fullName>
    </submittedName>
</protein>
<dbReference type="PANTHER" id="PTHR14614">
    <property type="entry name" value="HEPATOCELLULAR CARCINOMA-ASSOCIATED ANTIGEN"/>
    <property type="match status" value="1"/>
</dbReference>
<dbReference type="PANTHER" id="PTHR14614:SF104">
    <property type="entry name" value="N-METHYLTRANSFERASE, PUTATIVE (AFU_ORTHOLOGUE AFUA_1G17750)-RELATED"/>
    <property type="match status" value="1"/>
</dbReference>
<dbReference type="GO" id="GO:0008757">
    <property type="term" value="F:S-adenosylmethionine-dependent methyltransferase activity"/>
    <property type="evidence" value="ECO:0007669"/>
    <property type="project" value="UniProtKB-ARBA"/>
</dbReference>
<dbReference type="InterPro" id="IPR029063">
    <property type="entry name" value="SAM-dependent_MTases_sf"/>
</dbReference>
<name>A0A8E2DLG3_9APHY</name>
<gene>
    <name evidence="1" type="ORF">OBBRIDRAFT_523504</name>
</gene>
<dbReference type="Pfam" id="PF10294">
    <property type="entry name" value="Methyltransf_16"/>
    <property type="match status" value="1"/>
</dbReference>
<evidence type="ECO:0000313" key="1">
    <source>
        <dbReference type="EMBL" id="OCH91527.1"/>
    </source>
</evidence>
<keyword evidence="2" id="KW-1185">Reference proteome</keyword>
<dbReference type="InterPro" id="IPR019410">
    <property type="entry name" value="Methyltransf_16"/>
</dbReference>
<dbReference type="EMBL" id="KV722384">
    <property type="protein sequence ID" value="OCH91527.1"/>
    <property type="molecule type" value="Genomic_DNA"/>
</dbReference>
<dbReference type="OrthoDB" id="407325at2759"/>
<dbReference type="SUPFAM" id="SSF53335">
    <property type="entry name" value="S-adenosyl-L-methionine-dependent methyltransferases"/>
    <property type="match status" value="1"/>
</dbReference>
<sequence>MEDVEDVLADSLETLYDYVPVTRSAAGLLHTYETKSSLPNGTTSITLRTPDTHAANWSLHASSIWVASIHVADHLEDLRLEQHTRAAADRKECLRVLEFGAGAGLPSIVVAKAYENVRIVTSDYPDDKLMAALSENITRNEVASRCIAVPYAWGTDPSPLFAAVTDPETSPATGFDVIIAADTLWNSETHTSLLNSLCLTLRKTPDARAYLVAGFHTGRYSVQAFLKLVSTTALEVDVIQERAVCGSGCRPWDVERADSEDEAERRRWVVWISLKWASNAFSEYTA</sequence>
<evidence type="ECO:0000313" key="2">
    <source>
        <dbReference type="Proteomes" id="UP000250043"/>
    </source>
</evidence>
<dbReference type="AlphaFoldDB" id="A0A8E2DLG3"/>
<reference evidence="1 2" key="1">
    <citation type="submission" date="2016-07" db="EMBL/GenBank/DDBJ databases">
        <title>Draft genome of the white-rot fungus Obba rivulosa 3A-2.</title>
        <authorList>
            <consortium name="DOE Joint Genome Institute"/>
            <person name="Miettinen O."/>
            <person name="Riley R."/>
            <person name="Acob R."/>
            <person name="Barry K."/>
            <person name="Cullen D."/>
            <person name="De Vries R."/>
            <person name="Hainaut M."/>
            <person name="Hatakka A."/>
            <person name="Henrissat B."/>
            <person name="Hilden K."/>
            <person name="Kuo R."/>
            <person name="Labutti K."/>
            <person name="Lipzen A."/>
            <person name="Makela M.R."/>
            <person name="Sandor L."/>
            <person name="Spatafora J.W."/>
            <person name="Grigoriev I.V."/>
            <person name="Hibbett D.S."/>
        </authorList>
    </citation>
    <scope>NUCLEOTIDE SEQUENCE [LARGE SCALE GENOMIC DNA]</scope>
    <source>
        <strain evidence="1 2">3A-2</strain>
    </source>
</reference>
<dbReference type="Gene3D" id="3.40.50.150">
    <property type="entry name" value="Vaccinia Virus protein VP39"/>
    <property type="match status" value="1"/>
</dbReference>
<accession>A0A8E2DLG3</accession>
<organism evidence="1 2">
    <name type="scientific">Obba rivulosa</name>
    <dbReference type="NCBI Taxonomy" id="1052685"/>
    <lineage>
        <taxon>Eukaryota</taxon>
        <taxon>Fungi</taxon>
        <taxon>Dikarya</taxon>
        <taxon>Basidiomycota</taxon>
        <taxon>Agaricomycotina</taxon>
        <taxon>Agaricomycetes</taxon>
        <taxon>Polyporales</taxon>
        <taxon>Gelatoporiaceae</taxon>
        <taxon>Obba</taxon>
    </lineage>
</organism>
<proteinExistence type="predicted"/>
<dbReference type="GO" id="GO:0005737">
    <property type="term" value="C:cytoplasm"/>
    <property type="evidence" value="ECO:0007669"/>
    <property type="project" value="TreeGrafter"/>
</dbReference>
<dbReference type="Proteomes" id="UP000250043">
    <property type="component" value="Unassembled WGS sequence"/>
</dbReference>